<proteinExistence type="predicted"/>
<dbReference type="EMBL" id="KK113219">
    <property type="protein sequence ID" value="KFM59593.1"/>
    <property type="molecule type" value="Genomic_DNA"/>
</dbReference>
<reference evidence="1 2" key="1">
    <citation type="submission" date="2013-11" db="EMBL/GenBank/DDBJ databases">
        <title>Genome sequencing of Stegodyphus mimosarum.</title>
        <authorList>
            <person name="Bechsgaard J."/>
        </authorList>
    </citation>
    <scope>NUCLEOTIDE SEQUENCE [LARGE SCALE GENOMIC DNA]</scope>
</reference>
<feature type="non-terminal residue" evidence="1">
    <location>
        <position position="45"/>
    </location>
</feature>
<dbReference type="AlphaFoldDB" id="A0A087T3A4"/>
<evidence type="ECO:0000313" key="1">
    <source>
        <dbReference type="EMBL" id="KFM59593.1"/>
    </source>
</evidence>
<accession>A0A087T3A4</accession>
<evidence type="ECO:0000313" key="2">
    <source>
        <dbReference type="Proteomes" id="UP000054359"/>
    </source>
</evidence>
<protein>
    <submittedName>
        <fullName evidence="1">Uncharacterized protein</fullName>
    </submittedName>
</protein>
<sequence>MRFFQFARNPCIEFLNIAKLFQVIFNACMRYMKLLCNLTCCTVTI</sequence>
<name>A0A087T3A4_STEMI</name>
<keyword evidence="2" id="KW-1185">Reference proteome</keyword>
<gene>
    <name evidence="1" type="ORF">X975_20059</name>
</gene>
<organism evidence="1 2">
    <name type="scientific">Stegodyphus mimosarum</name>
    <name type="common">African social velvet spider</name>
    <dbReference type="NCBI Taxonomy" id="407821"/>
    <lineage>
        <taxon>Eukaryota</taxon>
        <taxon>Metazoa</taxon>
        <taxon>Ecdysozoa</taxon>
        <taxon>Arthropoda</taxon>
        <taxon>Chelicerata</taxon>
        <taxon>Arachnida</taxon>
        <taxon>Araneae</taxon>
        <taxon>Araneomorphae</taxon>
        <taxon>Entelegynae</taxon>
        <taxon>Eresoidea</taxon>
        <taxon>Eresidae</taxon>
        <taxon>Stegodyphus</taxon>
    </lineage>
</organism>
<dbReference type="Proteomes" id="UP000054359">
    <property type="component" value="Unassembled WGS sequence"/>
</dbReference>